<sequence length="50" mass="5460">MPQHHLLPDRQGGQARVILNLVVPLAHEATDMRSRDTAGSSRAGLAQFHC</sequence>
<evidence type="ECO:0000313" key="3">
    <source>
        <dbReference type="Proteomes" id="UP001515641"/>
    </source>
</evidence>
<evidence type="ECO:0000256" key="1">
    <source>
        <dbReference type="SAM" id="MobiDB-lite"/>
    </source>
</evidence>
<dbReference type="RefSeq" id="WP_166454024.1">
    <property type="nucleotide sequence ID" value="NZ_JAAOMA010000059.1"/>
</dbReference>
<feature type="region of interest" description="Disordered" evidence="1">
    <location>
        <begin position="30"/>
        <end position="50"/>
    </location>
</feature>
<accession>A0ABX0LBD2</accession>
<dbReference type="Proteomes" id="UP001515641">
    <property type="component" value="Unassembled WGS sequence"/>
</dbReference>
<comment type="caution">
    <text evidence="2">The sequence shown here is derived from an EMBL/GenBank/DDBJ whole genome shotgun (WGS) entry which is preliminary data.</text>
</comment>
<protein>
    <submittedName>
        <fullName evidence="2">Uncharacterized protein</fullName>
    </submittedName>
</protein>
<dbReference type="EMBL" id="JAAOMA010000059">
    <property type="protein sequence ID" value="NHR08378.1"/>
    <property type="molecule type" value="Genomic_DNA"/>
</dbReference>
<keyword evidence="3" id="KW-1185">Reference proteome</keyword>
<proteinExistence type="predicted"/>
<reference evidence="2 3" key="1">
    <citation type="submission" date="2020-03" db="EMBL/GenBank/DDBJ databases">
        <title>Draft genome sequence of environmentally isolated cultures.</title>
        <authorList>
            <person name="Wilson H.S."/>
            <person name="De Leon M.E."/>
        </authorList>
    </citation>
    <scope>NUCLEOTIDE SEQUENCE [LARGE SCALE GENOMIC DNA]</scope>
    <source>
        <strain evidence="2 3">HSC-31F16</strain>
    </source>
</reference>
<organism evidence="2 3">
    <name type="scientific">Chromobacterium fluminis</name>
    <dbReference type="NCBI Taxonomy" id="3044269"/>
    <lineage>
        <taxon>Bacteria</taxon>
        <taxon>Pseudomonadati</taxon>
        <taxon>Pseudomonadota</taxon>
        <taxon>Betaproteobacteria</taxon>
        <taxon>Neisseriales</taxon>
        <taxon>Chromobacteriaceae</taxon>
        <taxon>Chromobacterium</taxon>
    </lineage>
</organism>
<name>A0ABX0LBD2_9NEIS</name>
<evidence type="ECO:0000313" key="2">
    <source>
        <dbReference type="EMBL" id="NHR08378.1"/>
    </source>
</evidence>
<gene>
    <name evidence="2" type="ORF">HA052_24610</name>
</gene>